<accession>A0ABQ1QNR3</accession>
<dbReference type="EMBL" id="BMGI01000002">
    <property type="protein sequence ID" value="GGD34656.1"/>
    <property type="molecule type" value="Genomic_DNA"/>
</dbReference>
<dbReference type="SUPFAM" id="SSF141371">
    <property type="entry name" value="PilZ domain-like"/>
    <property type="match status" value="1"/>
</dbReference>
<evidence type="ECO:0000313" key="3">
    <source>
        <dbReference type="Proteomes" id="UP000617355"/>
    </source>
</evidence>
<feature type="domain" description="PilZ" evidence="1">
    <location>
        <begin position="8"/>
        <end position="86"/>
    </location>
</feature>
<dbReference type="InterPro" id="IPR009875">
    <property type="entry name" value="PilZ_domain"/>
</dbReference>
<sequence>MNQIQPDQRARKRTSCSNRIELLFGEHRLPAELLNISFAGFQARLAPGSAGADLAALEAVRFEGLPAVSASVVWHHGETLGAAFDAPEKAGPVIAGFIELFVPPEG</sequence>
<dbReference type="Proteomes" id="UP000617355">
    <property type="component" value="Unassembled WGS sequence"/>
</dbReference>
<reference evidence="3" key="1">
    <citation type="journal article" date="2019" name="Int. J. Syst. Evol. Microbiol.">
        <title>The Global Catalogue of Microorganisms (GCM) 10K type strain sequencing project: providing services to taxonomists for standard genome sequencing and annotation.</title>
        <authorList>
            <consortium name="The Broad Institute Genomics Platform"/>
            <consortium name="The Broad Institute Genome Sequencing Center for Infectious Disease"/>
            <person name="Wu L."/>
            <person name="Ma J."/>
        </authorList>
    </citation>
    <scope>NUCLEOTIDE SEQUENCE [LARGE SCALE GENOMIC DNA]</scope>
    <source>
        <strain evidence="3">CGMCC 1.12922</strain>
    </source>
</reference>
<proteinExistence type="predicted"/>
<dbReference type="Pfam" id="PF07238">
    <property type="entry name" value="PilZ"/>
    <property type="match status" value="1"/>
</dbReference>
<evidence type="ECO:0000259" key="1">
    <source>
        <dbReference type="Pfam" id="PF07238"/>
    </source>
</evidence>
<dbReference type="RefSeq" id="WP_188527332.1">
    <property type="nucleotide sequence ID" value="NZ_BMGI01000002.1"/>
</dbReference>
<evidence type="ECO:0000313" key="2">
    <source>
        <dbReference type="EMBL" id="GGD34656.1"/>
    </source>
</evidence>
<gene>
    <name evidence="2" type="ORF">GCM10011358_18380</name>
</gene>
<organism evidence="2 3">
    <name type="scientific">Sinisalibacter lacisalsi</name>
    <dbReference type="NCBI Taxonomy" id="1526570"/>
    <lineage>
        <taxon>Bacteria</taxon>
        <taxon>Pseudomonadati</taxon>
        <taxon>Pseudomonadota</taxon>
        <taxon>Alphaproteobacteria</taxon>
        <taxon>Rhodobacterales</taxon>
        <taxon>Roseobacteraceae</taxon>
        <taxon>Sinisalibacter</taxon>
    </lineage>
</organism>
<name>A0ABQ1QNR3_9RHOB</name>
<protein>
    <recommendedName>
        <fullName evidence="1">PilZ domain-containing protein</fullName>
    </recommendedName>
</protein>
<comment type="caution">
    <text evidence="2">The sequence shown here is derived from an EMBL/GenBank/DDBJ whole genome shotgun (WGS) entry which is preliminary data.</text>
</comment>
<keyword evidence="3" id="KW-1185">Reference proteome</keyword>